<organism evidence="2">
    <name type="scientific">Anguilla anguilla</name>
    <name type="common">European freshwater eel</name>
    <name type="synonym">Muraena anguilla</name>
    <dbReference type="NCBI Taxonomy" id="7936"/>
    <lineage>
        <taxon>Eukaryota</taxon>
        <taxon>Metazoa</taxon>
        <taxon>Chordata</taxon>
        <taxon>Craniata</taxon>
        <taxon>Vertebrata</taxon>
        <taxon>Euteleostomi</taxon>
        <taxon>Actinopterygii</taxon>
        <taxon>Neopterygii</taxon>
        <taxon>Teleostei</taxon>
        <taxon>Anguilliformes</taxon>
        <taxon>Anguillidae</taxon>
        <taxon>Anguilla</taxon>
    </lineage>
</organism>
<keyword evidence="1" id="KW-1133">Transmembrane helix</keyword>
<reference evidence="2" key="2">
    <citation type="journal article" date="2015" name="Fish Shellfish Immunol.">
        <title>Early steps in the European eel (Anguilla anguilla)-Vibrio vulnificus interaction in the gills: Role of the RtxA13 toxin.</title>
        <authorList>
            <person name="Callol A."/>
            <person name="Pajuelo D."/>
            <person name="Ebbesson L."/>
            <person name="Teles M."/>
            <person name="MacKenzie S."/>
            <person name="Amaro C."/>
        </authorList>
    </citation>
    <scope>NUCLEOTIDE SEQUENCE</scope>
</reference>
<dbReference type="EMBL" id="GBXM01060855">
    <property type="protein sequence ID" value="JAH47722.1"/>
    <property type="molecule type" value="Transcribed_RNA"/>
</dbReference>
<proteinExistence type="predicted"/>
<feature type="transmembrane region" description="Helical" evidence="1">
    <location>
        <begin position="20"/>
        <end position="43"/>
    </location>
</feature>
<dbReference type="AlphaFoldDB" id="A0A0E9T2H7"/>
<name>A0A0E9T2H7_ANGAN</name>
<accession>A0A0E9T2H7</accession>
<reference evidence="2" key="1">
    <citation type="submission" date="2014-11" db="EMBL/GenBank/DDBJ databases">
        <authorList>
            <person name="Amaro Gonzalez C."/>
        </authorList>
    </citation>
    <scope>NUCLEOTIDE SEQUENCE</scope>
</reference>
<evidence type="ECO:0000313" key="2">
    <source>
        <dbReference type="EMBL" id="JAH47722.1"/>
    </source>
</evidence>
<evidence type="ECO:0000256" key="1">
    <source>
        <dbReference type="SAM" id="Phobius"/>
    </source>
</evidence>
<sequence length="50" mass="5589">MMFQTVYFANPKVWPVLLTVFVLFLSLIMGSLTSIGTTLVLLLTNGNNRL</sequence>
<keyword evidence="1" id="KW-0812">Transmembrane</keyword>
<protein>
    <submittedName>
        <fullName evidence="2">Uncharacterized protein</fullName>
    </submittedName>
</protein>
<keyword evidence="1" id="KW-0472">Membrane</keyword>